<reference evidence="1 2" key="1">
    <citation type="submission" date="2020-08" db="EMBL/GenBank/DDBJ databases">
        <title>Genomic Encyclopedia of Type Strains, Phase IV (KMG-IV): sequencing the most valuable type-strain genomes for metagenomic binning, comparative biology and taxonomic classification.</title>
        <authorList>
            <person name="Goeker M."/>
        </authorList>
    </citation>
    <scope>NUCLEOTIDE SEQUENCE [LARGE SCALE GENOMIC DNA]</scope>
    <source>
        <strain evidence="1 2">DSM 22198</strain>
    </source>
</reference>
<evidence type="ECO:0000313" key="2">
    <source>
        <dbReference type="Proteomes" id="UP000539175"/>
    </source>
</evidence>
<dbReference type="GO" id="GO:0006629">
    <property type="term" value="P:lipid metabolic process"/>
    <property type="evidence" value="ECO:0007669"/>
    <property type="project" value="InterPro"/>
</dbReference>
<dbReference type="Proteomes" id="UP000539175">
    <property type="component" value="Unassembled WGS sequence"/>
</dbReference>
<sequence>MGSNHAIIVLPGTTGTSLVKSQDKETSTTPLWEYWALREAIAPFSADTVATELSQPLYAGRPGGFAKGTGYIALINTLVTQANLKYGAGTYQAAYTNWPTNDPASVNIDTSLAWLSTDLTGNAVIGWGYDWRQDNVISGTMLQNFISYLVKSQGIGKITLIGHSMGGLVSRSYLEYVGPNTQDANVALVDQLITLGTPHLGAPLALAPMTSTMKINVAGKGNSNWFIKELDDLLVDPLKQAAVDNVLAMIHDVVNRPAGASTYQLLPPALLTQSTDATVQAYASFIKDTKTDKSFNIDPTDSLPTDLNALLQQQNFSAANLQLADTFFKHLSYTANPNPAIPYNCIYGVVSTQTPSAAISQTTTTTGFTYTPSASEPLVTVDTDGGGDTVVPIPSAMFAGNSSVQTFEVPGADHLSMASNPDIWAAVLPLLGLPLPAAG</sequence>
<dbReference type="GO" id="GO:0008374">
    <property type="term" value="F:O-acyltransferase activity"/>
    <property type="evidence" value="ECO:0007669"/>
    <property type="project" value="InterPro"/>
</dbReference>
<dbReference type="InterPro" id="IPR029058">
    <property type="entry name" value="AB_hydrolase_fold"/>
</dbReference>
<dbReference type="SUPFAM" id="SSF53474">
    <property type="entry name" value="alpha/beta-Hydrolases"/>
    <property type="match status" value="1"/>
</dbReference>
<dbReference type="RefSeq" id="WP_184800981.1">
    <property type="nucleotide sequence ID" value="NZ_JACIIZ010000006.1"/>
</dbReference>
<gene>
    <name evidence="1" type="ORF">FHS74_002588</name>
</gene>
<comment type="caution">
    <text evidence="1">The sequence shown here is derived from an EMBL/GenBank/DDBJ whole genome shotgun (WGS) entry which is preliminary data.</text>
</comment>
<dbReference type="PANTHER" id="PTHR11440">
    <property type="entry name" value="LECITHIN-CHOLESTEROL ACYLTRANSFERASE-RELATED"/>
    <property type="match status" value="1"/>
</dbReference>
<dbReference type="AlphaFoldDB" id="A0A7X0ECU2"/>
<name>A0A7X0ECU2_9PROT</name>
<proteinExistence type="predicted"/>
<protein>
    <submittedName>
        <fullName evidence="1">Pimeloyl-ACP methyl ester carboxylesterase</fullName>
    </submittedName>
</protein>
<dbReference type="EMBL" id="JACIIZ010000006">
    <property type="protein sequence ID" value="MBB6252028.1"/>
    <property type="molecule type" value="Genomic_DNA"/>
</dbReference>
<evidence type="ECO:0000313" key="1">
    <source>
        <dbReference type="EMBL" id="MBB6252028.1"/>
    </source>
</evidence>
<dbReference type="InterPro" id="IPR003386">
    <property type="entry name" value="LACT/PDAT_acylTrfase"/>
</dbReference>
<keyword evidence="2" id="KW-1185">Reference proteome</keyword>
<dbReference type="Pfam" id="PF02450">
    <property type="entry name" value="LCAT"/>
    <property type="match status" value="1"/>
</dbReference>
<dbReference type="Gene3D" id="3.40.50.1820">
    <property type="entry name" value="alpha/beta hydrolase"/>
    <property type="match status" value="1"/>
</dbReference>
<accession>A0A7X0ECU2</accession>
<organism evidence="1 2">
    <name type="scientific">Nitrospirillum iridis</name>
    <dbReference type="NCBI Taxonomy" id="765888"/>
    <lineage>
        <taxon>Bacteria</taxon>
        <taxon>Pseudomonadati</taxon>
        <taxon>Pseudomonadota</taxon>
        <taxon>Alphaproteobacteria</taxon>
        <taxon>Rhodospirillales</taxon>
        <taxon>Azospirillaceae</taxon>
        <taxon>Nitrospirillum</taxon>
    </lineage>
</organism>